<dbReference type="FunFam" id="3.40.50.150:FF:000060">
    <property type="entry name" value="tRNA (guanine-N(7)-)-methyltransferase"/>
    <property type="match status" value="1"/>
</dbReference>
<evidence type="ECO:0000256" key="2">
    <source>
        <dbReference type="ARBA" id="ARBA00001971"/>
    </source>
</evidence>
<dbReference type="Gene3D" id="1.10.630.10">
    <property type="entry name" value="Cytochrome P450"/>
    <property type="match status" value="1"/>
</dbReference>
<dbReference type="Pfam" id="PF00067">
    <property type="entry name" value="p450"/>
    <property type="match status" value="1"/>
</dbReference>
<dbReference type="Gene3D" id="3.40.50.150">
    <property type="entry name" value="Vaccinia Virus protein VP39"/>
    <property type="match status" value="1"/>
</dbReference>
<dbReference type="FunFam" id="1.10.630.10:FF:000006">
    <property type="entry name" value="Cytochrome P450 302a1, mitochondrial"/>
    <property type="match status" value="1"/>
</dbReference>
<feature type="binding site" description="axial binding residue" evidence="22">
    <location>
        <position position="778"/>
    </location>
    <ligand>
        <name>heme</name>
        <dbReference type="ChEBI" id="CHEBI:30413"/>
    </ligand>
    <ligandPart>
        <name>Fe</name>
        <dbReference type="ChEBI" id="CHEBI:18248"/>
    </ligandPart>
</feature>
<keyword evidence="8 22" id="KW-0349">Heme</keyword>
<dbReference type="HAMAP" id="MF_03055">
    <property type="entry name" value="tRNA_methyltr_TrmB_euk"/>
    <property type="match status" value="1"/>
</dbReference>
<dbReference type="InterPro" id="IPR036396">
    <property type="entry name" value="Cyt_P450_sf"/>
</dbReference>
<gene>
    <name evidence="21" type="primary">METTL1</name>
    <name evidence="24" type="ORF">J0S82_003791</name>
</gene>
<dbReference type="PRINTS" id="PR00385">
    <property type="entry name" value="P450"/>
</dbReference>
<dbReference type="GO" id="GO:0000049">
    <property type="term" value="F:tRNA binding"/>
    <property type="evidence" value="ECO:0007669"/>
    <property type="project" value="UniProtKB-UniRule"/>
</dbReference>
<dbReference type="InterPro" id="IPR003358">
    <property type="entry name" value="tRNA_(Gua-N-7)_MeTrfase_Trmb"/>
</dbReference>
<evidence type="ECO:0000313" key="24">
    <source>
        <dbReference type="EMBL" id="KAG8514191.1"/>
    </source>
</evidence>
<evidence type="ECO:0000256" key="17">
    <source>
        <dbReference type="ARBA" id="ARBA00023033"/>
    </source>
</evidence>
<name>A0A8J6DN26_GALPY</name>
<keyword evidence="18" id="KW-0472">Membrane</keyword>
<keyword evidence="13 21" id="KW-0694">RNA-binding</keyword>
<keyword evidence="19 21" id="KW-0539">Nucleus</keyword>
<comment type="PTM">
    <text evidence="21">Phosphorylation at Ser-44 inactivates its catalytic activity but does not affect the interaction with WDR4.</text>
</comment>
<feature type="binding site" evidence="21">
    <location>
        <begin position="294"/>
        <end position="296"/>
    </location>
    <ligand>
        <name>S-adenosyl-L-methionine</name>
        <dbReference type="ChEBI" id="CHEBI:59789"/>
    </ligand>
</feature>
<dbReference type="InterPro" id="IPR025763">
    <property type="entry name" value="Trm8_euk"/>
</dbReference>
<keyword evidence="25" id="KW-1185">Reference proteome</keyword>
<feature type="active site" evidence="21">
    <location>
        <position position="180"/>
    </location>
</feature>
<dbReference type="Pfam" id="PF02390">
    <property type="entry name" value="Methyltransf_4"/>
    <property type="match status" value="1"/>
</dbReference>
<feature type="region of interest" description="Disordered" evidence="23">
    <location>
        <begin position="69"/>
        <end position="92"/>
    </location>
</feature>
<evidence type="ECO:0000256" key="7">
    <source>
        <dbReference type="ARBA" id="ARBA00022603"/>
    </source>
</evidence>
<dbReference type="PANTHER" id="PTHR24279:SF121">
    <property type="entry name" value="CYTOCHROME P450 FAMILY 27 SUBFAMILY B MEMBER 1"/>
    <property type="match status" value="1"/>
</dbReference>
<comment type="caution">
    <text evidence="24">The sequence shown here is derived from an EMBL/GenBank/DDBJ whole genome shotgun (WGS) entry which is preliminary data.</text>
</comment>
<evidence type="ECO:0000256" key="12">
    <source>
        <dbReference type="ARBA" id="ARBA00022723"/>
    </source>
</evidence>
<feature type="binding site" evidence="21">
    <location>
        <begin position="124"/>
        <end position="125"/>
    </location>
    <ligand>
        <name>S-adenosyl-L-methionine</name>
        <dbReference type="ChEBI" id="CHEBI:59789"/>
    </ligand>
</feature>
<dbReference type="EC" id="2.1.1.33" evidence="21"/>
<dbReference type="InterPro" id="IPR017972">
    <property type="entry name" value="Cyt_P450_CS"/>
</dbReference>
<feature type="modified residue" description="Phosphoserine; by PKB and RPS6KA3" evidence="21">
    <location>
        <position position="44"/>
    </location>
</feature>
<dbReference type="InterPro" id="IPR050479">
    <property type="entry name" value="CYP11_CYP27_families"/>
</dbReference>
<dbReference type="GO" id="GO:0004497">
    <property type="term" value="F:monooxygenase activity"/>
    <property type="evidence" value="ECO:0007669"/>
    <property type="project" value="UniProtKB-KW"/>
</dbReference>
<dbReference type="EMBL" id="JAGFMF010011752">
    <property type="protein sequence ID" value="KAG8514191.1"/>
    <property type="molecule type" value="Genomic_DNA"/>
</dbReference>
<evidence type="ECO:0000256" key="11">
    <source>
        <dbReference type="ARBA" id="ARBA00022694"/>
    </source>
</evidence>
<keyword evidence="6 21" id="KW-0820">tRNA-binding</keyword>
<dbReference type="PRINTS" id="PR00463">
    <property type="entry name" value="EP450I"/>
</dbReference>
<comment type="subcellular location">
    <subcellularLocation>
        <location evidence="4">Mitochondrion inner membrane</location>
        <topology evidence="4">Peripheral membrane protein</topology>
    </subcellularLocation>
    <subcellularLocation>
        <location evidence="3 21">Nucleus</location>
    </subcellularLocation>
</comment>
<comment type="similarity">
    <text evidence="21">Belongs to the class I-like SAM-binding methyltransferase superfamily. TrmB family.</text>
</comment>
<evidence type="ECO:0000256" key="5">
    <source>
        <dbReference type="ARBA" id="ARBA00010617"/>
    </source>
</evidence>
<evidence type="ECO:0000256" key="14">
    <source>
        <dbReference type="ARBA" id="ARBA00022946"/>
    </source>
</evidence>
<dbReference type="GO" id="GO:0106143">
    <property type="term" value="C:tRNA (m7G46) methyltransferase complex"/>
    <property type="evidence" value="ECO:0007669"/>
    <property type="project" value="UniProtKB-ARBA"/>
</dbReference>
<evidence type="ECO:0000256" key="6">
    <source>
        <dbReference type="ARBA" id="ARBA00022555"/>
    </source>
</evidence>
<feature type="compositionally biased region" description="Basic and acidic residues" evidence="23">
    <location>
        <begin position="79"/>
        <end position="91"/>
    </location>
</feature>
<dbReference type="GO" id="GO:0020037">
    <property type="term" value="F:heme binding"/>
    <property type="evidence" value="ECO:0007669"/>
    <property type="project" value="InterPro"/>
</dbReference>
<evidence type="ECO:0000256" key="9">
    <source>
        <dbReference type="ARBA" id="ARBA00022679"/>
    </source>
</evidence>
<comment type="similarity">
    <text evidence="5">Belongs to the cytochrome P450 family.</text>
</comment>
<comment type="catalytic activity">
    <reaction evidence="1 21">
        <text>guanosine(46) in tRNA + S-adenosyl-L-methionine = N(7)-methylguanosine(46) in tRNA + S-adenosyl-L-homocysteine</text>
        <dbReference type="Rhea" id="RHEA:42708"/>
        <dbReference type="Rhea" id="RHEA-COMP:10188"/>
        <dbReference type="Rhea" id="RHEA-COMP:10189"/>
        <dbReference type="ChEBI" id="CHEBI:57856"/>
        <dbReference type="ChEBI" id="CHEBI:59789"/>
        <dbReference type="ChEBI" id="CHEBI:74269"/>
        <dbReference type="ChEBI" id="CHEBI:74480"/>
        <dbReference type="EC" id="2.1.1.33"/>
    </reaction>
</comment>
<dbReference type="CDD" id="cd20648">
    <property type="entry name" value="CYP27B1"/>
    <property type="match status" value="1"/>
</dbReference>
<evidence type="ECO:0000256" key="23">
    <source>
        <dbReference type="SAM" id="MobiDB-lite"/>
    </source>
</evidence>
<dbReference type="InterPro" id="IPR001128">
    <property type="entry name" value="Cyt_P450"/>
</dbReference>
<proteinExistence type="inferred from homology"/>
<dbReference type="InterPro" id="IPR002401">
    <property type="entry name" value="Cyt_P450_E_grp-I"/>
</dbReference>
<sequence length="831" mass="93098">MLGLHVGSETPDWALIMAGSETGDAAGAEPPQPQKRYYRQRAHSNPMADHTLRYPVKPEEMDWSELYPEFFTPPTQNQSHDDPKDKKEKRTQPQVEFADIGCGYGGLLVELSPLFPDTLILGLEIRVKVSDYVQDRIRALRAAPEGGFQNIACLRSNAMKHLPNFFHKGQLTKMFFLFPDPHFKRTKHKWRIISPTLLAEYAYVLRVGSPGRVMLPLQGLVYTITDVLELHDWMCTHFEGHPLFEHVPLEELLGARRMGWASRGWGSLESSKDLLDSHFFQSEDPIVRHLGTSTEEGKKVLRNGGKNFPAIFRRIEDPILQATMTQTLKLASRVFHRVRGVLEPDPLLVSRGFGSAPRNLADIPGPSVPGFLAELFCKRGLSRLHELQVQGAARFGPVWLASFGNVRTVYLAAPTLIEQLLRQEGPLPERCSFSPWTEHRRRRQRACGLLTAEGEEWQKLRSLLAPLLLRPQAAGRYTETLDNVVRDLVGRLRRQRGQDAGPPALVRDVAGLFYKFGLEGIAAVLLGSRLGCLDAQVPPDTETFIRAVGSVFVSTLLTMAMPSWLHRLVPGPWGRLCRDWDQMFAFAEQHVERREAEVALKSQGKPEEGMRSGAHLTYFLFREKLPAPSILGNVTELLLAGVDTVSNTLSWALYELSRHPEVQTALHSEITAALGPGPCAHTPATALAQLPLLKAVVKEVLRMYPVVPGNSRVPDKDIRVGDYIIPKNTLVTLCHYATSRDPAQFPEPNSFRPARWLGEDPAPHPFASLPFGFGKRSCMGRRLAELELQMALAQILIHFEVQPEPGAAPVRPMTRTVLVPERSINLQFVDR</sequence>
<dbReference type="UniPathway" id="UPA00989"/>
<feature type="binding site" evidence="21">
    <location>
        <position position="101"/>
    </location>
    <ligand>
        <name>S-adenosyl-L-methionine</name>
        <dbReference type="ChEBI" id="CHEBI:59789"/>
    </ligand>
</feature>
<comment type="pathway">
    <text evidence="20 21">tRNA modification; N(7)-methylguanine-tRNA biosynthesis.</text>
</comment>
<evidence type="ECO:0000256" key="4">
    <source>
        <dbReference type="ARBA" id="ARBA00004637"/>
    </source>
</evidence>
<protein>
    <recommendedName>
        <fullName evidence="21">tRNA (guanine-N(7)-)-methyltransferase</fullName>
        <ecNumber evidence="21">2.1.1.33</ecNumber>
    </recommendedName>
    <alternativeName>
        <fullName evidence="21">Methyltransferase-like protein 1</fullName>
    </alternativeName>
    <alternativeName>
        <fullName evidence="21">tRNA (guanine(46)-N(7))-methyltransferase</fullName>
    </alternativeName>
    <alternativeName>
        <fullName evidence="21">tRNA(m7G46)-methyltransferase</fullName>
    </alternativeName>
</protein>
<comment type="subunit">
    <text evidence="21">Forms a complex with WDR4.</text>
</comment>
<organism evidence="24 25">
    <name type="scientific">Galemys pyrenaicus</name>
    <name type="common">Iberian desman</name>
    <name type="synonym">Pyrenean desman</name>
    <dbReference type="NCBI Taxonomy" id="202257"/>
    <lineage>
        <taxon>Eukaryota</taxon>
        <taxon>Metazoa</taxon>
        <taxon>Chordata</taxon>
        <taxon>Craniata</taxon>
        <taxon>Vertebrata</taxon>
        <taxon>Euteleostomi</taxon>
        <taxon>Mammalia</taxon>
        <taxon>Eutheria</taxon>
        <taxon>Laurasiatheria</taxon>
        <taxon>Eulipotyphla</taxon>
        <taxon>Talpidae</taxon>
        <taxon>Galemys</taxon>
    </lineage>
</organism>
<feature type="region of interest" description="Disordered" evidence="23">
    <location>
        <begin position="15"/>
        <end position="53"/>
    </location>
</feature>
<dbReference type="OrthoDB" id="3945418at2759"/>
<evidence type="ECO:0000256" key="8">
    <source>
        <dbReference type="ARBA" id="ARBA00022617"/>
    </source>
</evidence>
<feature type="binding site" evidence="21">
    <location>
        <begin position="157"/>
        <end position="158"/>
    </location>
    <ligand>
        <name>S-adenosyl-L-methionine</name>
        <dbReference type="ChEBI" id="CHEBI:59789"/>
    </ligand>
</feature>
<dbReference type="GO" id="GO:0005506">
    <property type="term" value="F:iron ion binding"/>
    <property type="evidence" value="ECO:0007669"/>
    <property type="project" value="InterPro"/>
</dbReference>
<evidence type="ECO:0000256" key="21">
    <source>
        <dbReference type="HAMAP-Rule" id="MF_03055"/>
    </source>
</evidence>
<keyword evidence="12 22" id="KW-0479">Metal-binding</keyword>
<dbReference type="GO" id="GO:0016705">
    <property type="term" value="F:oxidoreductase activity, acting on paired donors, with incorporation or reduction of molecular oxygen"/>
    <property type="evidence" value="ECO:0007669"/>
    <property type="project" value="InterPro"/>
</dbReference>
<dbReference type="GO" id="GO:0005634">
    <property type="term" value="C:nucleus"/>
    <property type="evidence" value="ECO:0007669"/>
    <property type="project" value="UniProtKB-SubCell"/>
</dbReference>
<evidence type="ECO:0000256" key="10">
    <source>
        <dbReference type="ARBA" id="ARBA00022691"/>
    </source>
</evidence>
<evidence type="ECO:0000256" key="1">
    <source>
        <dbReference type="ARBA" id="ARBA00000142"/>
    </source>
</evidence>
<keyword evidence="17" id="KW-0503">Monooxygenase</keyword>
<keyword evidence="7 21" id="KW-0489">Methyltransferase</keyword>
<dbReference type="GO" id="GO:0034650">
    <property type="term" value="P:cortisol metabolic process"/>
    <property type="evidence" value="ECO:0007669"/>
    <property type="project" value="TreeGrafter"/>
</dbReference>
<reference evidence="24" key="1">
    <citation type="journal article" date="2021" name="Evol. Appl.">
        <title>The genome of the Pyrenean desman and the effects of bottlenecks and inbreeding on the genomic landscape of an endangered species.</title>
        <authorList>
            <person name="Escoda L."/>
            <person name="Castresana J."/>
        </authorList>
    </citation>
    <scope>NUCLEOTIDE SEQUENCE</scope>
    <source>
        <strain evidence="24">IBE-C5619</strain>
    </source>
</reference>
<dbReference type="PROSITE" id="PS00086">
    <property type="entry name" value="CYTOCHROME_P450"/>
    <property type="match status" value="1"/>
</dbReference>
<evidence type="ECO:0000256" key="20">
    <source>
        <dbReference type="ARBA" id="ARBA00060552"/>
    </source>
</evidence>
<dbReference type="SUPFAM" id="SSF48264">
    <property type="entry name" value="Cytochrome P450"/>
    <property type="match status" value="1"/>
</dbReference>
<keyword evidence="9 21" id="KW-0808">Transferase</keyword>
<dbReference type="GO" id="GO:0005743">
    <property type="term" value="C:mitochondrial inner membrane"/>
    <property type="evidence" value="ECO:0007669"/>
    <property type="project" value="UniProtKB-SubCell"/>
</dbReference>
<dbReference type="GO" id="GO:0071375">
    <property type="term" value="P:cellular response to peptide hormone stimulus"/>
    <property type="evidence" value="ECO:0007669"/>
    <property type="project" value="TreeGrafter"/>
</dbReference>
<dbReference type="SUPFAM" id="SSF53335">
    <property type="entry name" value="S-adenosyl-L-methionine-dependent methyltransferases"/>
    <property type="match status" value="1"/>
</dbReference>
<keyword evidence="21" id="KW-0597">Phosphoprotein</keyword>
<evidence type="ECO:0000256" key="15">
    <source>
        <dbReference type="ARBA" id="ARBA00023002"/>
    </source>
</evidence>
<evidence type="ECO:0000256" key="3">
    <source>
        <dbReference type="ARBA" id="ARBA00004123"/>
    </source>
</evidence>
<evidence type="ECO:0000256" key="13">
    <source>
        <dbReference type="ARBA" id="ARBA00022884"/>
    </source>
</evidence>
<dbReference type="GO" id="GO:0006704">
    <property type="term" value="P:glucocorticoid biosynthetic process"/>
    <property type="evidence" value="ECO:0007669"/>
    <property type="project" value="TreeGrafter"/>
</dbReference>
<dbReference type="InterPro" id="IPR029063">
    <property type="entry name" value="SAM-dependent_MTases_sf"/>
</dbReference>
<comment type="cofactor">
    <cofactor evidence="2 22">
        <name>heme</name>
        <dbReference type="ChEBI" id="CHEBI:30413"/>
    </cofactor>
</comment>
<evidence type="ECO:0000256" key="18">
    <source>
        <dbReference type="ARBA" id="ARBA00023136"/>
    </source>
</evidence>
<dbReference type="GO" id="GO:0008203">
    <property type="term" value="P:cholesterol metabolic process"/>
    <property type="evidence" value="ECO:0007669"/>
    <property type="project" value="TreeGrafter"/>
</dbReference>
<dbReference type="Proteomes" id="UP000700334">
    <property type="component" value="Unassembled WGS sequence"/>
</dbReference>
<keyword evidence="10 21" id="KW-0949">S-adenosyl-L-methionine</keyword>
<dbReference type="GO" id="GO:0042359">
    <property type="term" value="P:vitamin D metabolic process"/>
    <property type="evidence" value="ECO:0007669"/>
    <property type="project" value="UniProtKB-ARBA"/>
</dbReference>
<keyword evidence="15" id="KW-0560">Oxidoreductase</keyword>
<keyword evidence="14" id="KW-0809">Transit peptide</keyword>
<dbReference type="PANTHER" id="PTHR24279">
    <property type="entry name" value="CYTOCHROME P450"/>
    <property type="match status" value="1"/>
</dbReference>
<evidence type="ECO:0000256" key="19">
    <source>
        <dbReference type="ARBA" id="ARBA00023242"/>
    </source>
</evidence>
<evidence type="ECO:0000313" key="25">
    <source>
        <dbReference type="Proteomes" id="UP000700334"/>
    </source>
</evidence>
<evidence type="ECO:0000256" key="22">
    <source>
        <dbReference type="PIRSR" id="PIRSR602401-1"/>
    </source>
</evidence>
<dbReference type="GO" id="GO:0006700">
    <property type="term" value="P:C21-steroid hormone biosynthetic process"/>
    <property type="evidence" value="ECO:0007669"/>
    <property type="project" value="TreeGrafter"/>
</dbReference>
<dbReference type="GO" id="GO:0008176">
    <property type="term" value="F:tRNA (guanine(46)-N7)-methyltransferase activity"/>
    <property type="evidence" value="ECO:0007669"/>
    <property type="project" value="UniProtKB-UniRule"/>
</dbReference>
<feature type="binding site" evidence="21">
    <location>
        <position position="177"/>
    </location>
    <ligand>
        <name>S-adenosyl-L-methionine</name>
        <dbReference type="ChEBI" id="CHEBI:59789"/>
    </ligand>
</feature>
<evidence type="ECO:0000256" key="16">
    <source>
        <dbReference type="ARBA" id="ARBA00023004"/>
    </source>
</evidence>
<dbReference type="AlphaFoldDB" id="A0A8J6DN26"/>
<comment type="function">
    <text evidence="21">Catalyzes the formation of N(7)-methylguanine at position 46 (m7G46) in tRNA.</text>
</comment>
<accession>A0A8J6DN26</accession>
<dbReference type="PROSITE" id="PS51625">
    <property type="entry name" value="SAM_MT_TRMB"/>
    <property type="match status" value="1"/>
</dbReference>
<keyword evidence="16 22" id="KW-0408">Iron</keyword>
<keyword evidence="11 21" id="KW-0819">tRNA processing</keyword>